<comment type="catalytic activity">
    <reaction evidence="13 14">
        <text>2 pyruvate + H(+) = (2S)-2-acetolactate + CO2</text>
        <dbReference type="Rhea" id="RHEA:25249"/>
        <dbReference type="ChEBI" id="CHEBI:15361"/>
        <dbReference type="ChEBI" id="CHEBI:15378"/>
        <dbReference type="ChEBI" id="CHEBI:16526"/>
        <dbReference type="ChEBI" id="CHEBI:58476"/>
        <dbReference type="EC" id="2.2.1.6"/>
    </reaction>
</comment>
<dbReference type="Gene3D" id="3.40.50.1220">
    <property type="entry name" value="TPP-binding domain"/>
    <property type="match status" value="1"/>
</dbReference>
<feature type="domain" description="Thiamine pyrophosphate enzyme central" evidence="15">
    <location>
        <begin position="218"/>
        <end position="353"/>
    </location>
</feature>
<name>A0A857DJV9_9FIRM</name>
<dbReference type="EMBL" id="CP046996">
    <property type="protein sequence ID" value="QHA00782.1"/>
    <property type="molecule type" value="Genomic_DNA"/>
</dbReference>
<sequence>MDKSKEDALIARDPEITWEDEESLALDNYNGAKALLDVLDQEGVELIFGYPGGSLLALYDALLDSSIRHILPRHEQSAVHAADAYARVSGKVGVCLATSGPGAANMVTGIANAYMDSIPLVILTGQVSTHLLGTDSFQEVDITGITMPITKHSYLVKDARDIPRIVKEAFYIASTGRPGPVLIDLPKNIMAAEVNEPYPSKVALKSYKFFTKGNPGQISEAARALAQSKKPVVYAGGGVITSGAGKILQEVLEKTNLPVVTTLMGIGSVPSKHPNHLGMVGMHGTITANLAVDACDLLIAIGVRFDDRVTSGLKHRFATKAKVIHIDIDPAEIGKVIRAHIPIVGDARLVLEEFLTKINPPAIQDWWNELRSWQKEYPLSYEQDGRLNPQTILEAMGKISGEEAIVVTDVGQHQMWAAQFCPINQERHFITSAGLGTMGFGLPAVIGAQFAKPDSLVFLVTGDGSLQMSIHELATAVQYHLPVKIVLMNNGVLGMVRQMQKMLFNERFSQIQLDANPDFVKLADAYGIKGRRVEQADQVEDALKEAVATPGPFLLDFTISPDEVVLPFVPAGQGITEILEGKE</sequence>
<dbReference type="NCBIfam" id="TIGR00118">
    <property type="entry name" value="acolac_lg"/>
    <property type="match status" value="1"/>
</dbReference>
<evidence type="ECO:0000256" key="8">
    <source>
        <dbReference type="ARBA" id="ARBA00022723"/>
    </source>
</evidence>
<dbReference type="Proteomes" id="UP000430508">
    <property type="component" value="Chromosome"/>
</dbReference>
<dbReference type="InterPro" id="IPR029061">
    <property type="entry name" value="THDP-binding"/>
</dbReference>
<evidence type="ECO:0000256" key="14">
    <source>
        <dbReference type="RuleBase" id="RU003591"/>
    </source>
</evidence>
<dbReference type="InterPro" id="IPR029035">
    <property type="entry name" value="DHS-like_NAD/FAD-binding_dom"/>
</dbReference>
<dbReference type="Gene3D" id="3.40.50.970">
    <property type="match status" value="2"/>
</dbReference>
<dbReference type="CDD" id="cd07035">
    <property type="entry name" value="TPP_PYR_POX_like"/>
    <property type="match status" value="1"/>
</dbReference>
<keyword evidence="10 14" id="KW-0460">Magnesium</keyword>
<feature type="domain" description="Thiamine pyrophosphate enzyme N-terminal TPP-binding" evidence="17">
    <location>
        <begin position="30"/>
        <end position="143"/>
    </location>
</feature>
<evidence type="ECO:0000256" key="4">
    <source>
        <dbReference type="ARBA" id="ARBA00013145"/>
    </source>
</evidence>
<dbReference type="InterPro" id="IPR012000">
    <property type="entry name" value="Thiamin_PyroP_enz_cen_dom"/>
</dbReference>
<dbReference type="GO" id="GO:0005948">
    <property type="term" value="C:acetolactate synthase complex"/>
    <property type="evidence" value="ECO:0007669"/>
    <property type="project" value="TreeGrafter"/>
</dbReference>
<evidence type="ECO:0000259" key="16">
    <source>
        <dbReference type="Pfam" id="PF02775"/>
    </source>
</evidence>
<gene>
    <name evidence="18" type="primary">ilvB</name>
    <name evidence="18" type="ORF">GQ588_09120</name>
</gene>
<evidence type="ECO:0000313" key="18">
    <source>
        <dbReference type="EMBL" id="QHA00782.1"/>
    </source>
</evidence>
<dbReference type="InterPro" id="IPR012001">
    <property type="entry name" value="Thiamin_PyroP_enz_TPP-bd_dom"/>
</dbReference>
<dbReference type="UniPathway" id="UPA00049">
    <property type="reaction ID" value="UER00059"/>
</dbReference>
<keyword evidence="11 14" id="KW-0786">Thiamine pyrophosphate</keyword>
<keyword evidence="5 14" id="KW-0028">Amino-acid biosynthesis</keyword>
<reference evidence="18 19" key="1">
    <citation type="submission" date="2019-12" db="EMBL/GenBank/DDBJ databases">
        <title>Sequence classification of anaerobic respiratory reductive dehalogenases: First we see many, then we see few.</title>
        <authorList>
            <person name="Molenda O."/>
            <person name="Puentes Jacome L.A."/>
            <person name="Cao X."/>
            <person name="Nesbo C.L."/>
            <person name="Tang S."/>
            <person name="Morson N."/>
            <person name="Patron J."/>
            <person name="Lomheim L."/>
            <person name="Wishart D.S."/>
            <person name="Edwards E.A."/>
        </authorList>
    </citation>
    <scope>NUCLEOTIDE SEQUENCE [LARGE SCALE GENOMIC DNA]</scope>
    <source>
        <strain evidence="18 19">12DCA</strain>
    </source>
</reference>
<dbReference type="PANTHER" id="PTHR18968:SF13">
    <property type="entry name" value="ACETOLACTATE SYNTHASE CATALYTIC SUBUNIT, MITOCHONDRIAL"/>
    <property type="match status" value="1"/>
</dbReference>
<keyword evidence="7 14" id="KW-0808">Transferase</keyword>
<dbReference type="PANTHER" id="PTHR18968">
    <property type="entry name" value="THIAMINE PYROPHOSPHATE ENZYMES"/>
    <property type="match status" value="1"/>
</dbReference>
<dbReference type="GO" id="GO:0030976">
    <property type="term" value="F:thiamine pyrophosphate binding"/>
    <property type="evidence" value="ECO:0007669"/>
    <property type="project" value="UniProtKB-UniRule"/>
</dbReference>
<evidence type="ECO:0000256" key="12">
    <source>
        <dbReference type="ARBA" id="ARBA00023304"/>
    </source>
</evidence>
<dbReference type="AlphaFoldDB" id="A0A857DJV9"/>
<comment type="cofactor">
    <cofactor evidence="14">
        <name>Mg(2+)</name>
        <dbReference type="ChEBI" id="CHEBI:18420"/>
    </cofactor>
    <text evidence="14">Binds 1 Mg(2+) ion per subunit.</text>
</comment>
<protein>
    <recommendedName>
        <fullName evidence="4 14">Acetolactate synthase</fullName>
        <ecNumber evidence="4 14">2.2.1.6</ecNumber>
    </recommendedName>
</protein>
<dbReference type="InterPro" id="IPR011766">
    <property type="entry name" value="TPP_enzyme_TPP-bd"/>
</dbReference>
<dbReference type="Pfam" id="PF00205">
    <property type="entry name" value="TPP_enzyme_M"/>
    <property type="match status" value="1"/>
</dbReference>
<dbReference type="InterPro" id="IPR039368">
    <property type="entry name" value="AHAS_TPP"/>
</dbReference>
<keyword evidence="8 14" id="KW-0479">Metal-binding</keyword>
<dbReference type="GO" id="GO:0050660">
    <property type="term" value="F:flavin adenine dinucleotide binding"/>
    <property type="evidence" value="ECO:0007669"/>
    <property type="project" value="InterPro"/>
</dbReference>
<keyword evidence="9" id="KW-0274">FAD</keyword>
<evidence type="ECO:0000256" key="13">
    <source>
        <dbReference type="ARBA" id="ARBA00048670"/>
    </source>
</evidence>
<evidence type="ECO:0000256" key="9">
    <source>
        <dbReference type="ARBA" id="ARBA00022827"/>
    </source>
</evidence>
<evidence type="ECO:0000256" key="1">
    <source>
        <dbReference type="ARBA" id="ARBA00004974"/>
    </source>
</evidence>
<dbReference type="InterPro" id="IPR012846">
    <property type="entry name" value="Acetolactate_synth_lsu"/>
</dbReference>
<evidence type="ECO:0000256" key="3">
    <source>
        <dbReference type="ARBA" id="ARBA00007812"/>
    </source>
</evidence>
<comment type="similarity">
    <text evidence="3 14">Belongs to the TPP enzyme family.</text>
</comment>
<dbReference type="Pfam" id="PF02775">
    <property type="entry name" value="TPP_enzyme_C"/>
    <property type="match status" value="1"/>
</dbReference>
<dbReference type="RefSeq" id="WP_019226842.1">
    <property type="nucleotide sequence ID" value="NZ_CP046996.1"/>
</dbReference>
<dbReference type="SUPFAM" id="SSF52518">
    <property type="entry name" value="Thiamin diphosphate-binding fold (THDP-binding)"/>
    <property type="match status" value="2"/>
</dbReference>
<dbReference type="GO" id="GO:0000287">
    <property type="term" value="F:magnesium ion binding"/>
    <property type="evidence" value="ECO:0007669"/>
    <property type="project" value="UniProtKB-UniRule"/>
</dbReference>
<evidence type="ECO:0000256" key="5">
    <source>
        <dbReference type="ARBA" id="ARBA00022605"/>
    </source>
</evidence>
<dbReference type="FunFam" id="3.40.50.1220:FF:000008">
    <property type="entry name" value="Acetolactate synthase"/>
    <property type="match status" value="1"/>
</dbReference>
<evidence type="ECO:0000256" key="2">
    <source>
        <dbReference type="ARBA" id="ARBA00005025"/>
    </source>
</evidence>
<dbReference type="SUPFAM" id="SSF52467">
    <property type="entry name" value="DHS-like NAD/FAD-binding domain"/>
    <property type="match status" value="1"/>
</dbReference>
<accession>A0A857DJV9</accession>
<dbReference type="FunFam" id="3.40.50.970:FF:000007">
    <property type="entry name" value="Acetolactate synthase"/>
    <property type="match status" value="1"/>
</dbReference>
<comment type="cofactor">
    <cofactor evidence="14">
        <name>thiamine diphosphate</name>
        <dbReference type="ChEBI" id="CHEBI:58937"/>
    </cofactor>
    <text evidence="14">Binds 1 thiamine pyrophosphate per subunit.</text>
</comment>
<dbReference type="PROSITE" id="PS00187">
    <property type="entry name" value="TPP_ENZYMES"/>
    <property type="match status" value="1"/>
</dbReference>
<dbReference type="FunFam" id="3.40.50.970:FF:000016">
    <property type="entry name" value="Acetolactate synthase"/>
    <property type="match status" value="1"/>
</dbReference>
<dbReference type="Pfam" id="PF02776">
    <property type="entry name" value="TPP_enzyme_N"/>
    <property type="match status" value="1"/>
</dbReference>
<evidence type="ECO:0000313" key="19">
    <source>
        <dbReference type="Proteomes" id="UP000430508"/>
    </source>
</evidence>
<dbReference type="InterPro" id="IPR045229">
    <property type="entry name" value="TPP_enz"/>
</dbReference>
<dbReference type="GO" id="GO:0009099">
    <property type="term" value="P:L-valine biosynthetic process"/>
    <property type="evidence" value="ECO:0007669"/>
    <property type="project" value="UniProtKB-UniPathway"/>
</dbReference>
<keyword evidence="6" id="KW-0285">Flavoprotein</keyword>
<dbReference type="EC" id="2.2.1.6" evidence="4 14"/>
<dbReference type="GO" id="GO:0003984">
    <property type="term" value="F:acetolactate synthase activity"/>
    <property type="evidence" value="ECO:0007669"/>
    <property type="project" value="UniProtKB-EC"/>
</dbReference>
<evidence type="ECO:0000259" key="17">
    <source>
        <dbReference type="Pfam" id="PF02776"/>
    </source>
</evidence>
<evidence type="ECO:0000256" key="10">
    <source>
        <dbReference type="ARBA" id="ARBA00022842"/>
    </source>
</evidence>
<evidence type="ECO:0000256" key="7">
    <source>
        <dbReference type="ARBA" id="ARBA00022679"/>
    </source>
</evidence>
<evidence type="ECO:0000256" key="6">
    <source>
        <dbReference type="ARBA" id="ARBA00022630"/>
    </source>
</evidence>
<comment type="pathway">
    <text evidence="1 14">Amino-acid biosynthesis; L-isoleucine biosynthesis; L-isoleucine from 2-oxobutanoate: step 1/4.</text>
</comment>
<comment type="pathway">
    <text evidence="2 14">Amino-acid biosynthesis; L-valine biosynthesis; L-valine from pyruvate: step 1/4.</text>
</comment>
<dbReference type="UniPathway" id="UPA00047">
    <property type="reaction ID" value="UER00055"/>
</dbReference>
<keyword evidence="12 14" id="KW-0100">Branched-chain amino acid biosynthesis</keyword>
<evidence type="ECO:0000256" key="11">
    <source>
        <dbReference type="ARBA" id="ARBA00023052"/>
    </source>
</evidence>
<proteinExistence type="inferred from homology"/>
<dbReference type="InterPro" id="IPR000399">
    <property type="entry name" value="TPP-bd_CS"/>
</dbReference>
<evidence type="ECO:0000259" key="15">
    <source>
        <dbReference type="Pfam" id="PF00205"/>
    </source>
</evidence>
<feature type="domain" description="Thiamine pyrophosphate enzyme TPP-binding" evidence="16">
    <location>
        <begin position="409"/>
        <end position="557"/>
    </location>
</feature>
<dbReference type="GO" id="GO:0009097">
    <property type="term" value="P:isoleucine biosynthetic process"/>
    <property type="evidence" value="ECO:0007669"/>
    <property type="project" value="UniProtKB-UniPathway"/>
</dbReference>
<dbReference type="CDD" id="cd02015">
    <property type="entry name" value="TPP_AHAS"/>
    <property type="match status" value="1"/>
</dbReference>
<organism evidence="18 19">
    <name type="scientific">Dehalobacter restrictus</name>
    <dbReference type="NCBI Taxonomy" id="55583"/>
    <lineage>
        <taxon>Bacteria</taxon>
        <taxon>Bacillati</taxon>
        <taxon>Bacillota</taxon>
        <taxon>Clostridia</taxon>
        <taxon>Eubacteriales</taxon>
        <taxon>Desulfitobacteriaceae</taxon>
        <taxon>Dehalobacter</taxon>
    </lineage>
</organism>